<accession>A0A5B2WUH0</accession>
<evidence type="ECO:0008006" key="4">
    <source>
        <dbReference type="Google" id="ProtNLM"/>
    </source>
</evidence>
<reference evidence="2 3" key="1">
    <citation type="submission" date="2019-09" db="EMBL/GenBank/DDBJ databases">
        <title>Goodfellowia gen. nov., a new genus of the Pseudonocardineae related to Actinoalloteichus, containing Goodfellowia coeruleoviolacea gen. nov., comb. nov. gen. nov., comb. nov.</title>
        <authorList>
            <person name="Labeda D."/>
        </authorList>
    </citation>
    <scope>NUCLEOTIDE SEQUENCE [LARGE SCALE GENOMIC DNA]</scope>
    <source>
        <strain evidence="2 3">AN110305</strain>
    </source>
</reference>
<reference evidence="2 3" key="2">
    <citation type="submission" date="2019-09" db="EMBL/GenBank/DDBJ databases">
        <authorList>
            <person name="Jin C."/>
        </authorList>
    </citation>
    <scope>NUCLEOTIDE SEQUENCE [LARGE SCALE GENOMIC DNA]</scope>
    <source>
        <strain evidence="2 3">AN110305</strain>
    </source>
</reference>
<organism evidence="2 3">
    <name type="scientific">Solihabitans fulvus</name>
    <dbReference type="NCBI Taxonomy" id="1892852"/>
    <lineage>
        <taxon>Bacteria</taxon>
        <taxon>Bacillati</taxon>
        <taxon>Actinomycetota</taxon>
        <taxon>Actinomycetes</taxon>
        <taxon>Pseudonocardiales</taxon>
        <taxon>Pseudonocardiaceae</taxon>
        <taxon>Solihabitans</taxon>
    </lineage>
</organism>
<gene>
    <name evidence="2" type="ORF">F0L68_28065</name>
</gene>
<sequence>MRSTFKKTAVLVAGAATLVAILGGTAAADPSFTPASNDIVGVGSDTTEFVVNKLATDYNATAPADKLASWDATGTSPITTKSGASAITRPNGSSSGIAALKADSTHSIDFARSSRGPKSDGSESTLAFIEFARDTISYATATTSTVPTTLTTQALHDLYASNTGTTACSYTAFIPQAGSGTRSFFLASIGLTEGTLGTCATVSQEHDATPLIGNANAIAPFSVGRAVGKTGIKVNNVDDSAHPAGTANVIARVDPATAQTVTTGGVTAYDRGLFNVLRKSDAALDKYSNVFGSLGWVCTDPTALADVQANNFRLSADCGIDKN</sequence>
<feature type="signal peptide" evidence="1">
    <location>
        <begin position="1"/>
        <end position="28"/>
    </location>
</feature>
<dbReference type="SUPFAM" id="SSF53850">
    <property type="entry name" value="Periplasmic binding protein-like II"/>
    <property type="match status" value="1"/>
</dbReference>
<evidence type="ECO:0000313" key="2">
    <source>
        <dbReference type="EMBL" id="KAA2255653.1"/>
    </source>
</evidence>
<dbReference type="Gene3D" id="3.40.190.10">
    <property type="entry name" value="Periplasmic binding protein-like II"/>
    <property type="match status" value="1"/>
</dbReference>
<dbReference type="RefSeq" id="WP_149852828.1">
    <property type="nucleotide sequence ID" value="NZ_VUOB01000055.1"/>
</dbReference>
<evidence type="ECO:0000256" key="1">
    <source>
        <dbReference type="SAM" id="SignalP"/>
    </source>
</evidence>
<evidence type="ECO:0000313" key="3">
    <source>
        <dbReference type="Proteomes" id="UP000323454"/>
    </source>
</evidence>
<protein>
    <recommendedName>
        <fullName evidence="4">PBP domain-containing protein</fullName>
    </recommendedName>
</protein>
<dbReference type="Proteomes" id="UP000323454">
    <property type="component" value="Unassembled WGS sequence"/>
</dbReference>
<feature type="chain" id="PRO_5023020881" description="PBP domain-containing protein" evidence="1">
    <location>
        <begin position="29"/>
        <end position="323"/>
    </location>
</feature>
<keyword evidence="3" id="KW-1185">Reference proteome</keyword>
<name>A0A5B2WUH0_9PSEU</name>
<keyword evidence="1" id="KW-0732">Signal</keyword>
<dbReference type="EMBL" id="VUOB01000055">
    <property type="protein sequence ID" value="KAA2255653.1"/>
    <property type="molecule type" value="Genomic_DNA"/>
</dbReference>
<dbReference type="OrthoDB" id="3636760at2"/>
<proteinExistence type="predicted"/>
<dbReference type="AlphaFoldDB" id="A0A5B2WUH0"/>
<comment type="caution">
    <text evidence="2">The sequence shown here is derived from an EMBL/GenBank/DDBJ whole genome shotgun (WGS) entry which is preliminary data.</text>
</comment>